<dbReference type="RefSeq" id="WP_006653431.1">
    <property type="nucleotide sequence ID" value="NZ_AOIM01000034.1"/>
</dbReference>
<evidence type="ECO:0000313" key="3">
    <source>
        <dbReference type="Proteomes" id="UP000011519"/>
    </source>
</evidence>
<dbReference type="Gene3D" id="3.40.50.150">
    <property type="entry name" value="Vaccinia Virus protein VP39"/>
    <property type="match status" value="1"/>
</dbReference>
<evidence type="ECO:0000313" key="2">
    <source>
        <dbReference type="EMBL" id="ELY90624.1"/>
    </source>
</evidence>
<dbReference type="GO" id="GO:0032259">
    <property type="term" value="P:methylation"/>
    <property type="evidence" value="ECO:0007669"/>
    <property type="project" value="UniProtKB-KW"/>
</dbReference>
<dbReference type="CDD" id="cd02440">
    <property type="entry name" value="AdoMet_MTases"/>
    <property type="match status" value="1"/>
</dbReference>
<dbReference type="GO" id="GO:0008168">
    <property type="term" value="F:methyltransferase activity"/>
    <property type="evidence" value="ECO:0007669"/>
    <property type="project" value="UniProtKB-KW"/>
</dbReference>
<keyword evidence="2" id="KW-0808">Transferase</keyword>
<reference evidence="2 3" key="1">
    <citation type="journal article" date="2014" name="PLoS Genet.">
        <title>Phylogenetically driven sequencing of extremely halophilic archaea reveals strategies for static and dynamic osmo-response.</title>
        <authorList>
            <person name="Becker E.A."/>
            <person name="Seitzer P.M."/>
            <person name="Tritt A."/>
            <person name="Larsen D."/>
            <person name="Krusor M."/>
            <person name="Yao A.I."/>
            <person name="Wu D."/>
            <person name="Madern D."/>
            <person name="Eisen J.A."/>
            <person name="Darling A.E."/>
            <person name="Facciotti M.T."/>
        </authorList>
    </citation>
    <scope>NUCLEOTIDE SEQUENCE [LARGE SCALE GENOMIC DNA]</scope>
    <source>
        <strain evidence="2 3">JCM 10989</strain>
    </source>
</reference>
<evidence type="ECO:0000259" key="1">
    <source>
        <dbReference type="Pfam" id="PF13649"/>
    </source>
</evidence>
<dbReference type="InterPro" id="IPR041698">
    <property type="entry name" value="Methyltransf_25"/>
</dbReference>
<keyword evidence="2" id="KW-0489">Methyltransferase</keyword>
<comment type="caution">
    <text evidence="2">The sequence shown here is derived from an EMBL/GenBank/DDBJ whole genome shotgun (WGS) entry which is preliminary data.</text>
</comment>
<feature type="domain" description="Methyltransferase" evidence="1">
    <location>
        <begin position="53"/>
        <end position="144"/>
    </location>
</feature>
<dbReference type="InterPro" id="IPR029063">
    <property type="entry name" value="SAM-dependent_MTases_sf"/>
</dbReference>
<protein>
    <submittedName>
        <fullName evidence="2">Methyltransferase type 11</fullName>
    </submittedName>
</protein>
<dbReference type="Pfam" id="PF13649">
    <property type="entry name" value="Methyltransf_25"/>
    <property type="match status" value="1"/>
</dbReference>
<dbReference type="PATRIC" id="fig|1227493.4.peg.2236"/>
<dbReference type="Proteomes" id="UP000011519">
    <property type="component" value="Unassembled WGS sequence"/>
</dbReference>
<dbReference type="SUPFAM" id="SSF53335">
    <property type="entry name" value="S-adenosyl-L-methionine-dependent methyltransferases"/>
    <property type="match status" value="1"/>
</dbReference>
<dbReference type="OrthoDB" id="56895at2157"/>
<dbReference type="STRING" id="1227493.C483_11206"/>
<dbReference type="AlphaFoldDB" id="L9ZWB6"/>
<organism evidence="2 3">
    <name type="scientific">Natrialba hulunbeirensis JCM 10989</name>
    <dbReference type="NCBI Taxonomy" id="1227493"/>
    <lineage>
        <taxon>Archaea</taxon>
        <taxon>Methanobacteriati</taxon>
        <taxon>Methanobacteriota</taxon>
        <taxon>Stenosarchaea group</taxon>
        <taxon>Halobacteria</taxon>
        <taxon>Halobacteriales</taxon>
        <taxon>Natrialbaceae</taxon>
        <taxon>Natrialba</taxon>
    </lineage>
</organism>
<dbReference type="EMBL" id="AOIM01000034">
    <property type="protein sequence ID" value="ELY90624.1"/>
    <property type="molecule type" value="Genomic_DNA"/>
</dbReference>
<sequence length="253" mass="27875">MLAHLHDDPGRLTYRDGGDVQDGSVASFYFSDSSSWETETVEILERLTDHEPILDVGCGAGTHLLWWADRGVEVIGVDVSPNAISTARERGCERVCVGDMHTLPVATDSVGAVHAVGTQLGLGRSLAGVRAILEEFDRVSHESGIAVVDNYDPTRLDESFLGYRSDPREGIAHRCFHFEFEREIESSGGTPTHHGCREVGRTLQFLLCSPERLREAATGTPWVVADVLRSPESEHYRAVLEKENKKGKTAVEY</sequence>
<proteinExistence type="predicted"/>
<keyword evidence="3" id="KW-1185">Reference proteome</keyword>
<name>L9ZWB6_9EURY</name>
<gene>
    <name evidence="2" type="ORF">C483_11206</name>
</gene>
<accession>L9ZWB6</accession>